<dbReference type="InterPro" id="IPR014729">
    <property type="entry name" value="Rossmann-like_a/b/a_fold"/>
</dbReference>
<evidence type="ECO:0000313" key="21">
    <source>
        <dbReference type="Proteomes" id="UP001168575"/>
    </source>
</evidence>
<dbReference type="InterPro" id="IPR049962">
    <property type="entry name" value="THUMP_ThiI"/>
</dbReference>
<dbReference type="NCBIfam" id="TIGR00342">
    <property type="entry name" value="tRNA uracil 4-sulfurtransferase ThiI"/>
    <property type="match status" value="1"/>
</dbReference>
<dbReference type="GO" id="GO:0005829">
    <property type="term" value="C:cytosol"/>
    <property type="evidence" value="ECO:0007669"/>
    <property type="project" value="TreeGrafter"/>
</dbReference>
<dbReference type="InterPro" id="IPR049961">
    <property type="entry name" value="ThiI_N"/>
</dbReference>
<dbReference type="GO" id="GO:0140741">
    <property type="term" value="F:tRNA-uracil-4 sulfurtransferase activity"/>
    <property type="evidence" value="ECO:0007669"/>
    <property type="project" value="UniProtKB-EC"/>
</dbReference>
<dbReference type="Pfam" id="PF22025">
    <property type="entry name" value="ThiI_fer"/>
    <property type="match status" value="1"/>
</dbReference>
<dbReference type="Gene3D" id="3.30.2130.30">
    <property type="match status" value="1"/>
</dbReference>
<dbReference type="PANTHER" id="PTHR43209">
    <property type="entry name" value="TRNA SULFURTRANSFERASE"/>
    <property type="match status" value="1"/>
</dbReference>
<evidence type="ECO:0000313" key="20">
    <source>
        <dbReference type="EMBL" id="MDO4841949.1"/>
    </source>
</evidence>
<evidence type="ECO:0000259" key="19">
    <source>
        <dbReference type="PROSITE" id="PS51165"/>
    </source>
</evidence>
<proteinExistence type="inferred from homology"/>
<evidence type="ECO:0000256" key="4">
    <source>
        <dbReference type="ARBA" id="ARBA00022679"/>
    </source>
</evidence>
<dbReference type="Pfam" id="PF02568">
    <property type="entry name" value="ThiI"/>
    <property type="match status" value="1"/>
</dbReference>
<keyword evidence="7 18" id="KW-0694">RNA-binding</keyword>
<evidence type="ECO:0000256" key="16">
    <source>
        <dbReference type="ARBA" id="ARBA00077849"/>
    </source>
</evidence>
<keyword evidence="21" id="KW-1185">Reference proteome</keyword>
<comment type="catalytic activity">
    <reaction evidence="9 18">
        <text>[ThiI sulfur-carrier protein]-S-sulfanyl-L-cysteine + a uridine in tRNA + 2 reduced [2Fe-2S]-[ferredoxin] + ATP + H(+) = [ThiI sulfur-carrier protein]-L-cysteine + a 4-thiouridine in tRNA + 2 oxidized [2Fe-2S]-[ferredoxin] + AMP + diphosphate</text>
        <dbReference type="Rhea" id="RHEA:24176"/>
        <dbReference type="Rhea" id="RHEA-COMP:10000"/>
        <dbReference type="Rhea" id="RHEA-COMP:10001"/>
        <dbReference type="Rhea" id="RHEA-COMP:13337"/>
        <dbReference type="Rhea" id="RHEA-COMP:13338"/>
        <dbReference type="Rhea" id="RHEA-COMP:13339"/>
        <dbReference type="Rhea" id="RHEA-COMP:13340"/>
        <dbReference type="ChEBI" id="CHEBI:15378"/>
        <dbReference type="ChEBI" id="CHEBI:29950"/>
        <dbReference type="ChEBI" id="CHEBI:30616"/>
        <dbReference type="ChEBI" id="CHEBI:33019"/>
        <dbReference type="ChEBI" id="CHEBI:33737"/>
        <dbReference type="ChEBI" id="CHEBI:33738"/>
        <dbReference type="ChEBI" id="CHEBI:61963"/>
        <dbReference type="ChEBI" id="CHEBI:65315"/>
        <dbReference type="ChEBI" id="CHEBI:136798"/>
        <dbReference type="ChEBI" id="CHEBI:456215"/>
        <dbReference type="EC" id="2.8.1.4"/>
    </reaction>
</comment>
<dbReference type="GO" id="GO:0000049">
    <property type="term" value="F:tRNA binding"/>
    <property type="evidence" value="ECO:0007669"/>
    <property type="project" value="UniProtKB-UniRule"/>
</dbReference>
<dbReference type="InterPro" id="IPR050102">
    <property type="entry name" value="tRNA_sulfurtransferase_ThiI"/>
</dbReference>
<dbReference type="GO" id="GO:0009229">
    <property type="term" value="P:thiamine diphosphate biosynthetic process"/>
    <property type="evidence" value="ECO:0007669"/>
    <property type="project" value="UniProtKB-UniRule"/>
</dbReference>
<dbReference type="InterPro" id="IPR020536">
    <property type="entry name" value="ThiI_AANH"/>
</dbReference>
<comment type="subcellular location">
    <subcellularLocation>
        <location evidence="1 18">Cytoplasm</location>
    </subcellularLocation>
</comment>
<dbReference type="Proteomes" id="UP001168575">
    <property type="component" value="Unassembled WGS sequence"/>
</dbReference>
<dbReference type="SUPFAM" id="SSF52402">
    <property type="entry name" value="Adenine nucleotide alpha hydrolases-like"/>
    <property type="match status" value="1"/>
</dbReference>
<evidence type="ECO:0000256" key="3">
    <source>
        <dbReference type="ARBA" id="ARBA00022555"/>
    </source>
</evidence>
<feature type="binding site" evidence="18">
    <location>
        <position position="272"/>
    </location>
    <ligand>
        <name>ATP</name>
        <dbReference type="ChEBI" id="CHEBI:30616"/>
    </ligand>
</feature>
<dbReference type="InterPro" id="IPR054173">
    <property type="entry name" value="ThiI_fer"/>
</dbReference>
<dbReference type="GO" id="GO:0052837">
    <property type="term" value="P:thiazole biosynthetic process"/>
    <property type="evidence" value="ECO:0007669"/>
    <property type="project" value="TreeGrafter"/>
</dbReference>
<dbReference type="SUPFAM" id="SSF143437">
    <property type="entry name" value="THUMP domain-like"/>
    <property type="match status" value="1"/>
</dbReference>
<evidence type="ECO:0000256" key="7">
    <source>
        <dbReference type="ARBA" id="ARBA00022884"/>
    </source>
</evidence>
<keyword evidence="8 18" id="KW-0784">Thiamine biosynthesis</keyword>
<evidence type="ECO:0000256" key="13">
    <source>
        <dbReference type="ARBA" id="ARBA00066827"/>
    </source>
</evidence>
<keyword evidence="3 18" id="KW-0820">tRNA-binding</keyword>
<dbReference type="InterPro" id="IPR003720">
    <property type="entry name" value="tRNA_STrfase"/>
</dbReference>
<comment type="caution">
    <text evidence="20">The sequence shown here is derived from an EMBL/GenBank/DDBJ whole genome shotgun (WGS) entry which is preliminary data.</text>
</comment>
<keyword evidence="2 18" id="KW-0963">Cytoplasm</keyword>
<comment type="catalytic activity">
    <reaction evidence="10 18">
        <text>[ThiS sulfur-carrier protein]-C-terminal Gly-Gly-AMP + S-sulfanyl-L-cysteinyl-[cysteine desulfurase] + AH2 = [ThiS sulfur-carrier protein]-C-terminal-Gly-aminoethanethioate + L-cysteinyl-[cysteine desulfurase] + A + AMP + 2 H(+)</text>
        <dbReference type="Rhea" id="RHEA:43340"/>
        <dbReference type="Rhea" id="RHEA-COMP:12157"/>
        <dbReference type="Rhea" id="RHEA-COMP:12158"/>
        <dbReference type="Rhea" id="RHEA-COMP:12910"/>
        <dbReference type="Rhea" id="RHEA-COMP:19908"/>
        <dbReference type="ChEBI" id="CHEBI:13193"/>
        <dbReference type="ChEBI" id="CHEBI:15378"/>
        <dbReference type="ChEBI" id="CHEBI:17499"/>
        <dbReference type="ChEBI" id="CHEBI:29950"/>
        <dbReference type="ChEBI" id="CHEBI:61963"/>
        <dbReference type="ChEBI" id="CHEBI:90618"/>
        <dbReference type="ChEBI" id="CHEBI:232372"/>
        <dbReference type="ChEBI" id="CHEBI:456215"/>
    </reaction>
</comment>
<dbReference type="EC" id="2.8.1.4" evidence="13 18"/>
<dbReference type="GO" id="GO:0004810">
    <property type="term" value="F:CCA tRNA nucleotidyltransferase activity"/>
    <property type="evidence" value="ECO:0007669"/>
    <property type="project" value="InterPro"/>
</dbReference>
<accession>A0AA43UB93</accession>
<evidence type="ECO:0000256" key="8">
    <source>
        <dbReference type="ARBA" id="ARBA00022977"/>
    </source>
</evidence>
<dbReference type="CDD" id="cd11716">
    <property type="entry name" value="THUMP_ThiI"/>
    <property type="match status" value="1"/>
</dbReference>
<dbReference type="GO" id="GO:0009228">
    <property type="term" value="P:thiamine biosynthetic process"/>
    <property type="evidence" value="ECO:0007669"/>
    <property type="project" value="UniProtKB-KW"/>
</dbReference>
<evidence type="ECO:0000256" key="11">
    <source>
        <dbReference type="ARBA" id="ARBA00058382"/>
    </source>
</evidence>
<dbReference type="PROSITE" id="PS51165">
    <property type="entry name" value="THUMP"/>
    <property type="match status" value="1"/>
</dbReference>
<keyword evidence="6 18" id="KW-0067">ATP-binding</keyword>
<organism evidence="20 21">
    <name type="scientific">Phoenicibacter congonensis</name>
    <dbReference type="NCBI Taxonomy" id="1944646"/>
    <lineage>
        <taxon>Bacteria</taxon>
        <taxon>Bacillati</taxon>
        <taxon>Actinomycetota</taxon>
        <taxon>Coriobacteriia</taxon>
        <taxon>Eggerthellales</taxon>
        <taxon>Eggerthellaceae</taxon>
        <taxon>Phoenicibacter</taxon>
    </lineage>
</organism>
<dbReference type="SMART" id="SM00981">
    <property type="entry name" value="THUMP"/>
    <property type="match status" value="1"/>
</dbReference>
<feature type="binding site" evidence="18">
    <location>
        <position position="303"/>
    </location>
    <ligand>
        <name>ATP</name>
        <dbReference type="ChEBI" id="CHEBI:30616"/>
    </ligand>
</feature>
<evidence type="ECO:0000256" key="10">
    <source>
        <dbReference type="ARBA" id="ARBA00052330"/>
    </source>
</evidence>
<evidence type="ECO:0000256" key="14">
    <source>
        <dbReference type="ARBA" id="ARBA00071867"/>
    </source>
</evidence>
<evidence type="ECO:0000256" key="9">
    <source>
        <dbReference type="ARBA" id="ARBA00050570"/>
    </source>
</evidence>
<feature type="binding site" evidence="18">
    <location>
        <begin position="190"/>
        <end position="191"/>
    </location>
    <ligand>
        <name>ATP</name>
        <dbReference type="ChEBI" id="CHEBI:30616"/>
    </ligand>
</feature>
<evidence type="ECO:0000256" key="6">
    <source>
        <dbReference type="ARBA" id="ARBA00022840"/>
    </source>
</evidence>
<feature type="domain" description="THUMP" evidence="19">
    <location>
        <begin position="68"/>
        <end position="172"/>
    </location>
</feature>
<name>A0AA43UB93_9ACTN</name>
<dbReference type="FunFam" id="3.40.50.620:FF:000053">
    <property type="entry name" value="Probable tRNA sulfurtransferase"/>
    <property type="match status" value="1"/>
</dbReference>
<feature type="binding site" evidence="18">
    <location>
        <begin position="215"/>
        <end position="216"/>
    </location>
    <ligand>
        <name>ATP</name>
        <dbReference type="ChEBI" id="CHEBI:30616"/>
    </ligand>
</feature>
<comment type="pathway">
    <text evidence="18">Cofactor biosynthesis; thiamine diphosphate biosynthesis.</text>
</comment>
<dbReference type="EMBL" id="JAUMVS010000069">
    <property type="protein sequence ID" value="MDO4841949.1"/>
    <property type="molecule type" value="Genomic_DNA"/>
</dbReference>
<evidence type="ECO:0000256" key="5">
    <source>
        <dbReference type="ARBA" id="ARBA00022741"/>
    </source>
</evidence>
<dbReference type="Gene3D" id="3.40.50.620">
    <property type="entry name" value="HUPs"/>
    <property type="match status" value="1"/>
</dbReference>
<keyword evidence="4 18" id="KW-0808">Transferase</keyword>
<keyword evidence="5 18" id="KW-0547">Nucleotide-binding</keyword>
<dbReference type="CDD" id="cd01712">
    <property type="entry name" value="PPase_ThiI"/>
    <property type="match status" value="1"/>
</dbReference>
<evidence type="ECO:0000256" key="17">
    <source>
        <dbReference type="ARBA" id="ARBA00080570"/>
    </source>
</evidence>
<evidence type="ECO:0000256" key="15">
    <source>
        <dbReference type="ARBA" id="ARBA00075337"/>
    </source>
</evidence>
<dbReference type="GO" id="GO:0002937">
    <property type="term" value="P:tRNA 4-thiouridine biosynthesis"/>
    <property type="evidence" value="ECO:0007669"/>
    <property type="project" value="TreeGrafter"/>
</dbReference>
<evidence type="ECO:0000256" key="1">
    <source>
        <dbReference type="ARBA" id="ARBA00004496"/>
    </source>
</evidence>
<evidence type="ECO:0000256" key="2">
    <source>
        <dbReference type="ARBA" id="ARBA00022490"/>
    </source>
</evidence>
<sequence length="394" mass="43725">MTAENFQRVVLVHYHEIGLKGHNRGRFEQKLVNNIKSLTGDFPVSACHRISGRIIVFLTEGTSREKQMRAADFIATIPGVQRVSAGFKCAAEYDVMKELAVEALKDAGDFYTFKVQARRNHTNFEPDSMVMNREIGAVLCDAFPDKKVKMREPDVQVNVEVIENQCFICGFSKPGVGGLPVGSSGKVMCMLSSGIDSPVAAWKVAKRGAVCIGVHFSGRPQTGDTSEYLVEDIAKVLAKRGCMKEFYVCPIGDYQRKIALACTPKLRVVLYRRLMFRVANALAEKRDAKAIVTGESLGQVASQTMENMIATQDASDKMVLRPLIGFDKLEIIDEAIRLGTFEISSQDAADCCTLFMPKMPETHANLAEVLEEEAKFFEESWVEDIVNNAELHHV</sequence>
<dbReference type="InterPro" id="IPR004114">
    <property type="entry name" value="THUMP_dom"/>
</dbReference>
<dbReference type="HAMAP" id="MF_00021">
    <property type="entry name" value="ThiI"/>
    <property type="match status" value="1"/>
</dbReference>
<reference evidence="20" key="1">
    <citation type="submission" date="2023-07" db="EMBL/GenBank/DDBJ databases">
        <title>Between Cages and Wild: Unraveling the Impact of Captivity on Animal Microbiomes and Antimicrobial Resistance.</title>
        <authorList>
            <person name="Schmartz G.P."/>
            <person name="Rehner J."/>
            <person name="Schuff M.J."/>
            <person name="Becker S.L."/>
            <person name="Kravczyk M."/>
            <person name="Gurevich A."/>
            <person name="Francke R."/>
            <person name="Mueller R."/>
            <person name="Keller V."/>
            <person name="Keller A."/>
        </authorList>
    </citation>
    <scope>NUCLEOTIDE SEQUENCE</scope>
    <source>
        <strain evidence="20">S12M_St_49</strain>
    </source>
</reference>
<evidence type="ECO:0000256" key="12">
    <source>
        <dbReference type="ARBA" id="ARBA00061472"/>
    </source>
</evidence>
<dbReference type="AlphaFoldDB" id="A0AA43UB93"/>
<dbReference type="GO" id="GO:0005524">
    <property type="term" value="F:ATP binding"/>
    <property type="evidence" value="ECO:0007669"/>
    <property type="project" value="UniProtKB-UniRule"/>
</dbReference>
<gene>
    <name evidence="18 20" type="primary">thiI</name>
    <name evidence="20" type="ORF">Q3982_04650</name>
</gene>
<comment type="function">
    <text evidence="11 18">Catalyzes the ATP-dependent transfer of a sulfur to tRNA to produce 4-thiouridine in position 8 of tRNAs, which functions as a near-UV photosensor. Also catalyzes the transfer of sulfur to the sulfur carrier protein ThiS, forming ThiS-thiocarboxylate. This is a step in the synthesis of thiazole, in the thiamine biosynthesis pathway. The sulfur is donated as persulfide by IscS.</text>
</comment>
<dbReference type="PANTHER" id="PTHR43209:SF1">
    <property type="entry name" value="TRNA SULFURTRANSFERASE"/>
    <property type="match status" value="1"/>
</dbReference>
<comment type="similarity">
    <text evidence="12 18">Belongs to the ThiI family.</text>
</comment>
<protein>
    <recommendedName>
        <fullName evidence="14 18">Probable tRNA sulfurtransferase</fullName>
        <ecNumber evidence="13 18">2.8.1.4</ecNumber>
    </recommendedName>
    <alternativeName>
        <fullName evidence="15 18">Sulfur carrier protein ThiS sulfurtransferase</fullName>
    </alternativeName>
    <alternativeName>
        <fullName evidence="16 18">Thiamine biosynthesis protein ThiI</fullName>
    </alternativeName>
    <alternativeName>
        <fullName evidence="17 18">tRNA 4-thiouridine synthase</fullName>
    </alternativeName>
</protein>
<dbReference type="Pfam" id="PF02926">
    <property type="entry name" value="THUMP"/>
    <property type="match status" value="1"/>
</dbReference>
<evidence type="ECO:0000256" key="18">
    <source>
        <dbReference type="HAMAP-Rule" id="MF_00021"/>
    </source>
</evidence>
<feature type="binding site" evidence="18">
    <location>
        <position position="294"/>
    </location>
    <ligand>
        <name>ATP</name>
        <dbReference type="ChEBI" id="CHEBI:30616"/>
    </ligand>
</feature>